<evidence type="ECO:0000256" key="3">
    <source>
        <dbReference type="SAM" id="MobiDB-lite"/>
    </source>
</evidence>
<dbReference type="InterPro" id="IPR005053">
    <property type="entry name" value="MobA_MobL"/>
</dbReference>
<name>A0A2W4YZ52_9SPHN</name>
<feature type="domain" description="MobA/MobL protein" evidence="4">
    <location>
        <begin position="160"/>
        <end position="221"/>
    </location>
</feature>
<evidence type="ECO:0000259" key="4">
    <source>
        <dbReference type="Pfam" id="PF03389"/>
    </source>
</evidence>
<evidence type="ECO:0000256" key="1">
    <source>
        <dbReference type="ARBA" id="ARBA00010873"/>
    </source>
</evidence>
<evidence type="ECO:0000313" key="5">
    <source>
        <dbReference type="EMBL" id="PZO75004.1"/>
    </source>
</evidence>
<dbReference type="EMBL" id="QFNF01000038">
    <property type="protein sequence ID" value="PZO75004.1"/>
    <property type="molecule type" value="Genomic_DNA"/>
</dbReference>
<evidence type="ECO:0000313" key="6">
    <source>
        <dbReference type="Proteomes" id="UP000248614"/>
    </source>
</evidence>
<comment type="similarity">
    <text evidence="1">Belongs to the MobA/MobL family.</text>
</comment>
<dbReference type="Proteomes" id="UP000248614">
    <property type="component" value="Unassembled WGS sequence"/>
</dbReference>
<dbReference type="Gene3D" id="3.30.930.30">
    <property type="match status" value="1"/>
</dbReference>
<reference evidence="5 6" key="1">
    <citation type="submission" date="2017-08" db="EMBL/GenBank/DDBJ databases">
        <title>Infants hospitalized years apart are colonized by the same room-sourced microbial strains.</title>
        <authorList>
            <person name="Brooks B."/>
            <person name="Olm M.R."/>
            <person name="Firek B.A."/>
            <person name="Baker R."/>
            <person name="Thomas B.C."/>
            <person name="Morowitz M.J."/>
            <person name="Banfield J.F."/>
        </authorList>
    </citation>
    <scope>NUCLEOTIDE SEQUENCE [LARGE SCALE GENOMIC DNA]</scope>
    <source>
        <strain evidence="5">S2_018_000_R3_110</strain>
    </source>
</reference>
<proteinExistence type="inferred from homology"/>
<accession>A0A2W4YZ52</accession>
<dbReference type="Pfam" id="PF03389">
    <property type="entry name" value="MobA_MobL"/>
    <property type="match status" value="1"/>
</dbReference>
<keyword evidence="2" id="KW-0184">Conjugation</keyword>
<evidence type="ECO:0000256" key="2">
    <source>
        <dbReference type="ARBA" id="ARBA00022971"/>
    </source>
</evidence>
<dbReference type="AlphaFoldDB" id="A0A2W4YZ52"/>
<feature type="region of interest" description="Disordered" evidence="3">
    <location>
        <begin position="1"/>
        <end position="36"/>
    </location>
</feature>
<protein>
    <recommendedName>
        <fullName evidence="4">MobA/MobL protein domain-containing protein</fullName>
    </recommendedName>
</protein>
<organism evidence="5 6">
    <name type="scientific">Sphingomonas hengshuiensis</name>
    <dbReference type="NCBI Taxonomy" id="1609977"/>
    <lineage>
        <taxon>Bacteria</taxon>
        <taxon>Pseudomonadati</taxon>
        <taxon>Pseudomonadota</taxon>
        <taxon>Alphaproteobacteria</taxon>
        <taxon>Sphingomonadales</taxon>
        <taxon>Sphingomonadaceae</taxon>
        <taxon>Sphingomonas</taxon>
    </lineage>
</organism>
<comment type="caution">
    <text evidence="5">The sequence shown here is derived from an EMBL/GenBank/DDBJ whole genome shotgun (WGS) entry which is preliminary data.</text>
</comment>
<gene>
    <name evidence="5" type="ORF">DI632_12605</name>
</gene>
<sequence>MAVRERLAHPASMVRADARSERTHPNAPIDTGKGNSMLHDTTTFATGTAINPPAFDVIDPLALDITPIIHPRGGVHPDASRTFWSATANAHYIIRRNGEDMFGPTPDFAAKLVACPDLVAHGRRGPIGCEIDGLVGSALWRKADEAAATDRPTAPVGFHAVGWLPTNVRRDVWSEIVLEWLDRAIVSNGMVADWAIHAYADDRGGWVKKPHMHAVLTGRFWRGSRIGQPQPAWLQSVKQRAVVQDHWDRLTRAYSKI</sequence>